<protein>
    <recommendedName>
        <fullName evidence="8">Glucose-methanol-choline oxidoreductase C-terminal domain-containing protein</fullName>
    </recommendedName>
</protein>
<organism evidence="7">
    <name type="scientific">marine metagenome</name>
    <dbReference type="NCBI Taxonomy" id="408172"/>
    <lineage>
        <taxon>unclassified sequences</taxon>
        <taxon>metagenomes</taxon>
        <taxon>ecological metagenomes</taxon>
    </lineage>
</organism>
<dbReference type="InterPro" id="IPR007867">
    <property type="entry name" value="GMC_OxRtase_C"/>
</dbReference>
<evidence type="ECO:0000313" key="7">
    <source>
        <dbReference type="EMBL" id="SVA23574.1"/>
    </source>
</evidence>
<evidence type="ECO:0000259" key="5">
    <source>
        <dbReference type="Pfam" id="PF00732"/>
    </source>
</evidence>
<name>A0A381U6E5_9ZZZZ</name>
<dbReference type="SUPFAM" id="SSF51905">
    <property type="entry name" value="FAD/NAD(P)-binding domain"/>
    <property type="match status" value="1"/>
</dbReference>
<accession>A0A381U6E5</accession>
<dbReference type="GO" id="GO:0050660">
    <property type="term" value="F:flavin adenine dinucleotide binding"/>
    <property type="evidence" value="ECO:0007669"/>
    <property type="project" value="InterPro"/>
</dbReference>
<dbReference type="PANTHER" id="PTHR46056">
    <property type="entry name" value="LONG-CHAIN-ALCOHOL OXIDASE"/>
    <property type="match status" value="1"/>
</dbReference>
<evidence type="ECO:0000256" key="1">
    <source>
        <dbReference type="ARBA" id="ARBA00010790"/>
    </source>
</evidence>
<evidence type="ECO:0008006" key="8">
    <source>
        <dbReference type="Google" id="ProtNLM"/>
    </source>
</evidence>
<dbReference type="PANTHER" id="PTHR46056:SF12">
    <property type="entry name" value="LONG-CHAIN-ALCOHOL OXIDASE"/>
    <property type="match status" value="1"/>
</dbReference>
<dbReference type="InterPro" id="IPR036188">
    <property type="entry name" value="FAD/NAD-bd_sf"/>
</dbReference>
<evidence type="ECO:0000259" key="6">
    <source>
        <dbReference type="Pfam" id="PF05199"/>
    </source>
</evidence>
<evidence type="ECO:0000256" key="3">
    <source>
        <dbReference type="ARBA" id="ARBA00022827"/>
    </source>
</evidence>
<keyword evidence="2" id="KW-0285">Flavoprotein</keyword>
<dbReference type="Gene3D" id="3.50.50.60">
    <property type="entry name" value="FAD/NAD(P)-binding domain"/>
    <property type="match status" value="2"/>
</dbReference>
<feature type="domain" description="Glucose-methanol-choline oxidoreductase C-terminal" evidence="6">
    <location>
        <begin position="403"/>
        <end position="520"/>
    </location>
</feature>
<gene>
    <name evidence="7" type="ORF">METZ01_LOCUS76428</name>
</gene>
<evidence type="ECO:0000256" key="2">
    <source>
        <dbReference type="ARBA" id="ARBA00022630"/>
    </source>
</evidence>
<reference evidence="7" key="1">
    <citation type="submission" date="2018-05" db="EMBL/GenBank/DDBJ databases">
        <authorList>
            <person name="Lanie J.A."/>
            <person name="Ng W.-L."/>
            <person name="Kazmierczak K.M."/>
            <person name="Andrzejewski T.M."/>
            <person name="Davidsen T.M."/>
            <person name="Wayne K.J."/>
            <person name="Tettelin H."/>
            <person name="Glass J.I."/>
            <person name="Rusch D."/>
            <person name="Podicherti R."/>
            <person name="Tsui H.-C.T."/>
            <person name="Winkler M.E."/>
        </authorList>
    </citation>
    <scope>NUCLEOTIDE SEQUENCE</scope>
</reference>
<proteinExistence type="inferred from homology"/>
<sequence length="536" mass="59675">MAEDIVDFLVIGAGPSGAASTWSLADTGTRIMCMEQGDWMKQKDYPSNFRNWERLLNTEMSISPNVRELKSDYPINDTENSPISIANFNAVGGSSILYAAHFPRFHPFDFKVKTLDGVADDWPIDYFQLEKFYDLNDRIIGVSGLVGDPAYPPKIARLPPIPMGEMGNIMARAFNKLGWHWWPPDVAIISEAYNGRDKCINLGPCVSGCTQGAKSTADVTYWPIALRKKGVELKTNCRVREITINNDGLANGVIYYNEEGTECRQRAEVVIIACNGVGTPRLLLNSISKHFPDGLANRSGYVGKNLMLHPWGRVEGFFDQDLKSHLGPIGCCISSQEFCDTNTNRNFLRGFGLQMNRGTPPVATAQEGLINDDIHLGKNHHEEFKKYFGSKISCHICFEDLPEINNSVTIDPELKDSNGIPAPKINYDISENSKKMISYGIDRGRELMEAAGAWKIYSEAPMRMAGWHLMGTARMGKNPEESVVNEWGRCHDVKNLFIVDASLFVTSASVNPTSTIQALALYISDHIKNNISNLFD</sequence>
<dbReference type="Pfam" id="PF05199">
    <property type="entry name" value="GMC_oxred_C"/>
    <property type="match status" value="1"/>
</dbReference>
<evidence type="ECO:0000256" key="4">
    <source>
        <dbReference type="ARBA" id="ARBA00023002"/>
    </source>
</evidence>
<comment type="similarity">
    <text evidence="1">Belongs to the GMC oxidoreductase family.</text>
</comment>
<dbReference type="GO" id="GO:0016614">
    <property type="term" value="F:oxidoreductase activity, acting on CH-OH group of donors"/>
    <property type="evidence" value="ECO:0007669"/>
    <property type="project" value="InterPro"/>
</dbReference>
<keyword evidence="4" id="KW-0560">Oxidoreductase</keyword>
<feature type="domain" description="Glucose-methanol-choline oxidoreductase N-terminal" evidence="5">
    <location>
        <begin position="168"/>
        <end position="310"/>
    </location>
</feature>
<dbReference type="SUPFAM" id="SSF54373">
    <property type="entry name" value="FAD-linked reductases, C-terminal domain"/>
    <property type="match status" value="1"/>
</dbReference>
<dbReference type="EMBL" id="UINC01005792">
    <property type="protein sequence ID" value="SVA23574.1"/>
    <property type="molecule type" value="Genomic_DNA"/>
</dbReference>
<dbReference type="InterPro" id="IPR000172">
    <property type="entry name" value="GMC_OxRdtase_N"/>
</dbReference>
<dbReference type="AlphaFoldDB" id="A0A381U6E5"/>
<dbReference type="Pfam" id="PF00732">
    <property type="entry name" value="GMC_oxred_N"/>
    <property type="match status" value="1"/>
</dbReference>
<keyword evidence="3" id="KW-0274">FAD</keyword>